<keyword evidence="1" id="KW-0732">Signal</keyword>
<evidence type="ECO:0000313" key="3">
    <source>
        <dbReference type="Proteomes" id="UP000522262"/>
    </source>
</evidence>
<feature type="non-terminal residue" evidence="2">
    <location>
        <position position="1"/>
    </location>
</feature>
<dbReference type="AlphaFoldDB" id="A0A8H5JN71"/>
<organism evidence="2 3">
    <name type="scientific">Fusarium mexicanum</name>
    <dbReference type="NCBI Taxonomy" id="751941"/>
    <lineage>
        <taxon>Eukaryota</taxon>
        <taxon>Fungi</taxon>
        <taxon>Dikarya</taxon>
        <taxon>Ascomycota</taxon>
        <taxon>Pezizomycotina</taxon>
        <taxon>Sordariomycetes</taxon>
        <taxon>Hypocreomycetidae</taxon>
        <taxon>Hypocreales</taxon>
        <taxon>Nectriaceae</taxon>
        <taxon>Fusarium</taxon>
        <taxon>Fusarium fujikuroi species complex</taxon>
    </lineage>
</organism>
<protein>
    <submittedName>
        <fullName evidence="2">Uncharacterized protein</fullName>
    </submittedName>
</protein>
<dbReference type="EMBL" id="JAAOAM010000007">
    <property type="protein sequence ID" value="KAF5558554.1"/>
    <property type="molecule type" value="Genomic_DNA"/>
</dbReference>
<dbReference type="Proteomes" id="UP000522262">
    <property type="component" value="Unassembled WGS sequence"/>
</dbReference>
<gene>
    <name evidence="2" type="ORF">FMEXI_319</name>
</gene>
<reference evidence="2 3" key="1">
    <citation type="submission" date="2020-05" db="EMBL/GenBank/DDBJ databases">
        <title>Identification and distribution of gene clusters putatively required for synthesis of sphingolipid metabolism inhibitors in phylogenetically diverse species of the filamentous fungus Fusarium.</title>
        <authorList>
            <person name="Kim H.-S."/>
            <person name="Busman M."/>
            <person name="Brown D.W."/>
            <person name="Divon H."/>
            <person name="Uhlig S."/>
            <person name="Proctor R.H."/>
        </authorList>
    </citation>
    <scope>NUCLEOTIDE SEQUENCE [LARGE SCALE GENOMIC DNA]</scope>
    <source>
        <strain evidence="2 3">NRRL 53147</strain>
    </source>
</reference>
<feature type="signal peptide" evidence="1">
    <location>
        <begin position="1"/>
        <end position="23"/>
    </location>
</feature>
<feature type="chain" id="PRO_5034897855" evidence="1">
    <location>
        <begin position="24"/>
        <end position="261"/>
    </location>
</feature>
<sequence length="261" mass="28497">MESYKSLISFFLIFTHFAHLAQAVEYMWVFTYGNHDSNVVCHAGFSVLINNHAPYHSPSARLLWVECASNGDTPDHSTTVVLPSSGPQAPHIYIMTLDPHSSRGDVGFEVGIDQPAFHFADGTIPVMNPRINITQNYNVAEKPEVTGTSNNNVWTNVYQPSEGCPDGGQTKFEIWKTYYGIVGSWRGSPKEGTKAQIAQTKPVTLGSQSDDGSQNSGTTLNTVVVGGRSISFDRSPAPQSEFVNAFEIDTGNDFTLQTATE</sequence>
<keyword evidence="3" id="KW-1185">Reference proteome</keyword>
<accession>A0A8H5JN71</accession>
<evidence type="ECO:0000313" key="2">
    <source>
        <dbReference type="EMBL" id="KAF5558554.1"/>
    </source>
</evidence>
<comment type="caution">
    <text evidence="2">The sequence shown here is derived from an EMBL/GenBank/DDBJ whole genome shotgun (WGS) entry which is preliminary data.</text>
</comment>
<proteinExistence type="predicted"/>
<evidence type="ECO:0000256" key="1">
    <source>
        <dbReference type="SAM" id="SignalP"/>
    </source>
</evidence>
<name>A0A8H5JN71_9HYPO</name>